<dbReference type="GO" id="GO:0008429">
    <property type="term" value="F:phosphatidylethanolamine binding"/>
    <property type="evidence" value="ECO:0000318"/>
    <property type="project" value="GO_Central"/>
</dbReference>
<dbReference type="Gene3D" id="2.60.40.150">
    <property type="entry name" value="C2 domain"/>
    <property type="match status" value="2"/>
</dbReference>
<dbReference type="SMART" id="SM00239">
    <property type="entry name" value="C2"/>
    <property type="match status" value="2"/>
</dbReference>
<dbReference type="GO" id="GO:0005789">
    <property type="term" value="C:endoplasmic reticulum membrane"/>
    <property type="evidence" value="ECO:0000318"/>
    <property type="project" value="GO_Central"/>
</dbReference>
<dbReference type="CDD" id="cd21670">
    <property type="entry name" value="SMP_ESyt"/>
    <property type="match status" value="1"/>
</dbReference>
<dbReference type="PANTHER" id="PTHR45761">
    <property type="entry name" value="EXTENDED SYNAPTOTAGMIN-LIKE PROTEIN 2, ISOFORM C"/>
    <property type="match status" value="1"/>
</dbReference>
<dbReference type="InterPro" id="IPR051634">
    <property type="entry name" value="Extended_Synaptotagmin"/>
</dbReference>
<dbReference type="GO" id="GO:0031210">
    <property type="term" value="F:phosphatidylcholine binding"/>
    <property type="evidence" value="ECO:0000318"/>
    <property type="project" value="GO_Central"/>
</dbReference>
<dbReference type="InterPro" id="IPR039010">
    <property type="entry name" value="Synaptotagmin_SMP"/>
</dbReference>
<keyword evidence="2" id="KW-1133">Transmembrane helix</keyword>
<proteinExistence type="predicted"/>
<dbReference type="GO" id="GO:0005509">
    <property type="term" value="F:calcium ion binding"/>
    <property type="evidence" value="ECO:0000318"/>
    <property type="project" value="GO_Central"/>
</dbReference>
<feature type="compositionally biased region" description="Low complexity" evidence="3">
    <location>
        <begin position="541"/>
        <end position="553"/>
    </location>
</feature>
<gene>
    <name evidence="6 7" type="primary">LOC116407976</name>
</gene>
<feature type="compositionally biased region" description="Polar residues" evidence="3">
    <location>
        <begin position="495"/>
        <end position="508"/>
    </location>
</feature>
<evidence type="ECO:0000313" key="7">
    <source>
        <dbReference type="Xenbase" id="XB-GENE-29093627"/>
    </source>
</evidence>
<feature type="domain" description="C2" evidence="4">
    <location>
        <begin position="361"/>
        <end position="469"/>
    </location>
</feature>
<dbReference type="RefSeq" id="XP_031750422.1">
    <property type="nucleotide sequence ID" value="XM_031894562.1"/>
</dbReference>
<evidence type="ECO:0000313" key="5">
    <source>
        <dbReference type="Proteomes" id="UP000008143"/>
    </source>
</evidence>
<dbReference type="PROSITE" id="PS50004">
    <property type="entry name" value="C2"/>
    <property type="match status" value="2"/>
</dbReference>
<accession>A0A8J1IXU2</accession>
<dbReference type="OMA" id="FRIYILE"/>
<protein>
    <submittedName>
        <fullName evidence="6">Extended synaptotagmin-1-like</fullName>
    </submittedName>
</protein>
<evidence type="ECO:0000256" key="2">
    <source>
        <dbReference type="ARBA" id="ARBA00022989"/>
    </source>
</evidence>
<feature type="region of interest" description="Disordered" evidence="3">
    <location>
        <begin position="495"/>
        <end position="517"/>
    </location>
</feature>
<feature type="domain" description="C2" evidence="4">
    <location>
        <begin position="210"/>
        <end position="326"/>
    </location>
</feature>
<dbReference type="Pfam" id="PF00168">
    <property type="entry name" value="C2"/>
    <property type="match status" value="2"/>
</dbReference>
<keyword evidence="2" id="KW-0472">Membrane</keyword>
<dbReference type="OrthoDB" id="67700at2759"/>
<dbReference type="GO" id="GO:0005544">
    <property type="term" value="F:calcium-dependent phospholipid binding"/>
    <property type="evidence" value="ECO:0000318"/>
    <property type="project" value="GO_Central"/>
</dbReference>
<dbReference type="SUPFAM" id="SSF49562">
    <property type="entry name" value="C2 domain (Calcium/lipid-binding domain, CaLB)"/>
    <property type="match status" value="2"/>
</dbReference>
<feature type="region of interest" description="Disordered" evidence="3">
    <location>
        <begin position="535"/>
        <end position="580"/>
    </location>
</feature>
<evidence type="ECO:0000256" key="3">
    <source>
        <dbReference type="SAM" id="MobiDB-lite"/>
    </source>
</evidence>
<dbReference type="AGR" id="Xenbase:XB-GENE-29093627"/>
<dbReference type="GeneID" id="116407976"/>
<dbReference type="AlphaFoldDB" id="A0A8J1IXU2"/>
<dbReference type="KEGG" id="xtr:116407976"/>
<reference evidence="6" key="1">
    <citation type="submission" date="2025-08" db="UniProtKB">
        <authorList>
            <consortium name="RefSeq"/>
        </authorList>
    </citation>
    <scope>IDENTIFICATION</scope>
    <source>
        <strain evidence="6">Nigerian</strain>
        <tissue evidence="6">Liver and blood</tissue>
    </source>
</reference>
<name>A0A8J1IXU2_XENTR</name>
<evidence type="ECO:0000313" key="6">
    <source>
        <dbReference type="RefSeq" id="XP_031750422.1"/>
    </source>
</evidence>
<evidence type="ECO:0000259" key="4">
    <source>
        <dbReference type="PROSITE" id="PS50004"/>
    </source>
</evidence>
<dbReference type="PANTHER" id="PTHR45761:SF9">
    <property type="entry name" value="EXTENDED SYNAPTOTAGMIN-1-LIKE"/>
    <property type="match status" value="1"/>
</dbReference>
<organism evidence="5 6">
    <name type="scientific">Xenopus tropicalis</name>
    <name type="common">Western clawed frog</name>
    <name type="synonym">Silurana tropicalis</name>
    <dbReference type="NCBI Taxonomy" id="8364"/>
    <lineage>
        <taxon>Eukaryota</taxon>
        <taxon>Metazoa</taxon>
        <taxon>Chordata</taxon>
        <taxon>Craniata</taxon>
        <taxon>Vertebrata</taxon>
        <taxon>Euteleostomi</taxon>
        <taxon>Amphibia</taxon>
        <taxon>Batrachia</taxon>
        <taxon>Anura</taxon>
        <taxon>Pipoidea</taxon>
        <taxon>Pipidae</taxon>
        <taxon>Xenopodinae</taxon>
        <taxon>Xenopus</taxon>
        <taxon>Silurana</taxon>
    </lineage>
</organism>
<sequence length="610" mass="70241">MGFKGLTDSPILLNLQELNIASDEKLNDKFLEFTDSETNFVNKIFTDCWPQVVQFVNRYIKYDYEHFLRMTVPGLSSLIIHRVDLGKKVLKVTGLALDWTTDRRRLSIDANFEFNGDAMLRASLAKKLLRFGAKGLLLKGRFRIFIEPILNRSPFVGANTVYFPEEPELHIIKFTGLTRLANPSIIKKFIHKMIMDIIRMSLIKPKSYCCPMELGFRTEELNYTRTMNIFRIYVLEAEGFRSEDFMPETLNSYVAVSSAKQKARTSVANNSLNPTWHQAFEMAFNDIPEQEIEFRLFNDRLIKQLLGSCRISVDQLKKHANLDMWLPLDNVAPARLHIRSQRLRLVTDRAELRKVLLGNQRSQTIQIKEFSSALLNVHVEKGKDIKLPTGNKPTTLTELHVRDMKELTMFHIQTSDPHWNQSYSFLIKDPHTEKLELVVKDRHYGPLGSISVPISKLLKANNLSITDWYELCPSEPRGAILVKLELWILVPPNGETQESKVPSSQQPQCKDVNKRRAGPRLRIKRRLPFRKKLRKPKRFPKAATVTETTNATEQPELRRETNGPVTSTEPGQVGKKTIQQKGKELTGKLLQTIRRSVCRVCLPQQQLKAK</sequence>
<dbReference type="Proteomes" id="UP000008143">
    <property type="component" value="Chromosome 10"/>
</dbReference>
<dbReference type="GO" id="GO:0035091">
    <property type="term" value="F:phosphatidylinositol binding"/>
    <property type="evidence" value="ECO:0000318"/>
    <property type="project" value="GO_Central"/>
</dbReference>
<keyword evidence="1" id="KW-0812">Transmembrane</keyword>
<dbReference type="InterPro" id="IPR035892">
    <property type="entry name" value="C2_domain_sf"/>
</dbReference>
<evidence type="ECO:0000256" key="1">
    <source>
        <dbReference type="ARBA" id="ARBA00022692"/>
    </source>
</evidence>
<dbReference type="Xenbase" id="XB-GENE-29093627">
    <property type="gene designation" value="LOC116407976"/>
</dbReference>
<keyword evidence="5" id="KW-1185">Reference proteome</keyword>
<dbReference type="Pfam" id="PF17047">
    <property type="entry name" value="SMP_LBD"/>
    <property type="match status" value="1"/>
</dbReference>
<dbReference type="InterPro" id="IPR000008">
    <property type="entry name" value="C2_dom"/>
</dbReference>